<reference evidence="2" key="1">
    <citation type="submission" date="2017-04" db="EMBL/GenBank/DDBJ databases">
        <title>Function of individual gut microbiota members based on whole genome sequencing of pure cultures obtained from chicken caecum.</title>
        <authorList>
            <person name="Medvecky M."/>
            <person name="Cejkova D."/>
            <person name="Polansky O."/>
            <person name="Karasova D."/>
            <person name="Kubasova T."/>
            <person name="Cizek A."/>
            <person name="Rychlik I."/>
        </authorList>
    </citation>
    <scope>NUCLEOTIDE SEQUENCE [LARGE SCALE GENOMIC DNA]</scope>
    <source>
        <strain evidence="2">An75</strain>
    </source>
</reference>
<dbReference type="EMBL" id="NFHM01000004">
    <property type="protein sequence ID" value="OUN44876.1"/>
    <property type="molecule type" value="Genomic_DNA"/>
</dbReference>
<sequence>MSCILYIASNNPLPLQENPHEKLLSVREALALGITDLPDYLLAEDFDKDKPDVVLYADRDVVIHEDGTVEDGNFPDDFSIFPIEKDISMQTKKTYCAQVQWYFTAERAEGLILYLKEQLQNTEEVELWHGWLDNHFSHPIQRKEISIDTLTVADIATLDKADVVTEPLIHFCLSITRT</sequence>
<evidence type="ECO:0000313" key="2">
    <source>
        <dbReference type="Proteomes" id="UP000195455"/>
    </source>
</evidence>
<dbReference type="AlphaFoldDB" id="A0A1Y3U7X4"/>
<protein>
    <submittedName>
        <fullName evidence="1">Uncharacterized protein</fullName>
    </submittedName>
</protein>
<accession>A0A1Y3U7X4</accession>
<comment type="caution">
    <text evidence="1">The sequence shown here is derived from an EMBL/GenBank/DDBJ whole genome shotgun (WGS) entry which is preliminary data.</text>
</comment>
<name>A0A1Y3U7X4_9FIRM</name>
<dbReference type="RefSeq" id="WP_087988840.1">
    <property type="nucleotide sequence ID" value="NZ_CAUFCZ010000033.1"/>
</dbReference>
<gene>
    <name evidence="1" type="ORF">B5G26_04350</name>
</gene>
<organism evidence="1 2">
    <name type="scientific">Anaerotignum lactatifermentans</name>
    <dbReference type="NCBI Taxonomy" id="160404"/>
    <lineage>
        <taxon>Bacteria</taxon>
        <taxon>Bacillati</taxon>
        <taxon>Bacillota</taxon>
        <taxon>Clostridia</taxon>
        <taxon>Lachnospirales</taxon>
        <taxon>Anaerotignaceae</taxon>
        <taxon>Anaerotignum</taxon>
    </lineage>
</organism>
<proteinExistence type="predicted"/>
<dbReference type="Proteomes" id="UP000195455">
    <property type="component" value="Unassembled WGS sequence"/>
</dbReference>
<evidence type="ECO:0000313" key="1">
    <source>
        <dbReference type="EMBL" id="OUN44876.1"/>
    </source>
</evidence>